<dbReference type="PANTHER" id="PTHR30290">
    <property type="entry name" value="PERIPLASMIC BINDING COMPONENT OF ABC TRANSPORTER"/>
    <property type="match status" value="1"/>
</dbReference>
<dbReference type="InterPro" id="IPR030678">
    <property type="entry name" value="Peptide/Ni-bd"/>
</dbReference>
<evidence type="ECO:0000256" key="2">
    <source>
        <dbReference type="SAM" id="SignalP"/>
    </source>
</evidence>
<organism evidence="4 5">
    <name type="scientific">Leucobacter iarius</name>
    <dbReference type="NCBI Taxonomy" id="333963"/>
    <lineage>
        <taxon>Bacteria</taxon>
        <taxon>Bacillati</taxon>
        <taxon>Actinomycetota</taxon>
        <taxon>Actinomycetes</taxon>
        <taxon>Micrococcales</taxon>
        <taxon>Microbacteriaceae</taxon>
        <taxon>Leucobacter</taxon>
    </lineage>
</organism>
<dbReference type="InterPro" id="IPR000914">
    <property type="entry name" value="SBP_5_dom"/>
</dbReference>
<protein>
    <submittedName>
        <fullName evidence="4">ABC transporter substrate-binding protein</fullName>
    </submittedName>
</protein>
<dbReference type="PROSITE" id="PS51257">
    <property type="entry name" value="PROKAR_LIPOPROTEIN"/>
    <property type="match status" value="1"/>
</dbReference>
<feature type="chain" id="PRO_5046099259" evidence="2">
    <location>
        <begin position="18"/>
        <end position="509"/>
    </location>
</feature>
<dbReference type="SUPFAM" id="SSF53850">
    <property type="entry name" value="Periplasmic binding protein-like II"/>
    <property type="match status" value="1"/>
</dbReference>
<evidence type="ECO:0000313" key="5">
    <source>
        <dbReference type="Proteomes" id="UP001500851"/>
    </source>
</evidence>
<dbReference type="Gene3D" id="3.10.105.10">
    <property type="entry name" value="Dipeptide-binding Protein, Domain 3"/>
    <property type="match status" value="1"/>
</dbReference>
<keyword evidence="5" id="KW-1185">Reference proteome</keyword>
<evidence type="ECO:0000313" key="4">
    <source>
        <dbReference type="EMBL" id="GAA1785045.1"/>
    </source>
</evidence>
<name>A0ABP4XJ87_9MICO</name>
<comment type="caution">
    <text evidence="4">The sequence shown here is derived from an EMBL/GenBank/DDBJ whole genome shotgun (WGS) entry which is preliminary data.</text>
</comment>
<sequence length="509" mass="55072">MKKTLTGVAALAAVALALTGCSSDGSGDGGNGAAAGASVPLSIGNFLDVTNWDPASADLGFDGPYLSAVYDALLTTNEKGEPQPGIAKKWEVSSDFKTVTFDIRTDAKFSDGTKLDAAAAVTGLEHLQKGPTSQEAYTNVESIEKTDDHTIVFHMKKRDDTMLYLMGLGRSYLASPKAISGGKLSEKPVGSGPYTLGENSTPGSEYDFDKVKDHWDAKQFPFDPLKITPLSDGTAMLNAMEAGQLNLIYTDKTGSDAAKKNDWNVAKGLSMWAGLQFADRSGAMGSPIGKLKVRQALNYAFDTQAMHTSIAQGQGYVTNQFFPVDQTGYVKSLNDRYKYDIAKAKQLLAEAGYPNGFEISMPMAPPFQPYQAITEQTFKQLGIKVKWDATDFMSYMGKAGKYPMYIAVIAMDSNPVATVERQIAKPQWYNPNPGIDTLDGVQAQLDKVFAAAPGDAQNTEIEKLNELVTDQAYNAVWGQNENTYVSTKEFTVKPVIGLMFPTLRQISTK</sequence>
<reference evidence="5" key="1">
    <citation type="journal article" date="2019" name="Int. J. Syst. Evol. Microbiol.">
        <title>The Global Catalogue of Microorganisms (GCM) 10K type strain sequencing project: providing services to taxonomists for standard genome sequencing and annotation.</title>
        <authorList>
            <consortium name="The Broad Institute Genomics Platform"/>
            <consortium name="The Broad Institute Genome Sequencing Center for Infectious Disease"/>
            <person name="Wu L."/>
            <person name="Ma J."/>
        </authorList>
    </citation>
    <scope>NUCLEOTIDE SEQUENCE [LARGE SCALE GENOMIC DNA]</scope>
    <source>
        <strain evidence="5">JCM 14736</strain>
    </source>
</reference>
<proteinExistence type="predicted"/>
<keyword evidence="1 2" id="KW-0732">Signal</keyword>
<dbReference type="Pfam" id="PF00496">
    <property type="entry name" value="SBP_bac_5"/>
    <property type="match status" value="1"/>
</dbReference>
<dbReference type="EMBL" id="BAAAOB010000001">
    <property type="protein sequence ID" value="GAA1785045.1"/>
    <property type="molecule type" value="Genomic_DNA"/>
</dbReference>
<evidence type="ECO:0000256" key="1">
    <source>
        <dbReference type="ARBA" id="ARBA00022729"/>
    </source>
</evidence>
<dbReference type="InterPro" id="IPR039424">
    <property type="entry name" value="SBP_5"/>
</dbReference>
<dbReference type="Proteomes" id="UP001500851">
    <property type="component" value="Unassembled WGS sequence"/>
</dbReference>
<feature type="domain" description="Solute-binding protein family 5" evidence="3">
    <location>
        <begin position="81"/>
        <end position="416"/>
    </location>
</feature>
<dbReference type="Gene3D" id="3.40.190.10">
    <property type="entry name" value="Periplasmic binding protein-like II"/>
    <property type="match status" value="1"/>
</dbReference>
<accession>A0ABP4XJ87</accession>
<feature type="signal peptide" evidence="2">
    <location>
        <begin position="1"/>
        <end position="17"/>
    </location>
</feature>
<dbReference type="PIRSF" id="PIRSF002741">
    <property type="entry name" value="MppA"/>
    <property type="match status" value="1"/>
</dbReference>
<gene>
    <name evidence="4" type="ORF">GCM10009768_12410</name>
</gene>
<dbReference type="PANTHER" id="PTHR30290:SF64">
    <property type="entry name" value="ABC TRANSPORTER PERIPLASMIC BINDING PROTEIN"/>
    <property type="match status" value="1"/>
</dbReference>
<evidence type="ECO:0000259" key="3">
    <source>
        <dbReference type="Pfam" id="PF00496"/>
    </source>
</evidence>